<evidence type="ECO:0000256" key="2">
    <source>
        <dbReference type="ARBA" id="ARBA00022692"/>
    </source>
</evidence>
<feature type="transmembrane region" description="Helical" evidence="5">
    <location>
        <begin position="63"/>
        <end position="88"/>
    </location>
</feature>
<evidence type="ECO:0000256" key="3">
    <source>
        <dbReference type="ARBA" id="ARBA00022989"/>
    </source>
</evidence>
<feature type="transmembrane region" description="Helical" evidence="5">
    <location>
        <begin position="94"/>
        <end position="115"/>
    </location>
</feature>
<gene>
    <name evidence="7" type="ORF">FHR20_000276</name>
</gene>
<name>A0A7X5ZTU2_9SPHN</name>
<dbReference type="GO" id="GO:0016020">
    <property type="term" value="C:membrane"/>
    <property type="evidence" value="ECO:0007669"/>
    <property type="project" value="UniProtKB-SubCell"/>
</dbReference>
<dbReference type="Pfam" id="PF04116">
    <property type="entry name" value="FA_hydroxylase"/>
    <property type="match status" value="1"/>
</dbReference>
<evidence type="ECO:0000313" key="8">
    <source>
        <dbReference type="Proteomes" id="UP000564677"/>
    </source>
</evidence>
<dbReference type="GO" id="GO:0005506">
    <property type="term" value="F:iron ion binding"/>
    <property type="evidence" value="ECO:0007669"/>
    <property type="project" value="InterPro"/>
</dbReference>
<dbReference type="RefSeq" id="WP_167297904.1">
    <property type="nucleotide sequence ID" value="NZ_JAASQV010000001.1"/>
</dbReference>
<accession>A0A7X5ZTU2</accession>
<comment type="subcellular location">
    <subcellularLocation>
        <location evidence="1">Membrane</location>
    </subcellularLocation>
</comment>
<comment type="caution">
    <text evidence="7">The sequence shown here is derived from an EMBL/GenBank/DDBJ whole genome shotgun (WGS) entry which is preliminary data.</text>
</comment>
<evidence type="ECO:0000256" key="5">
    <source>
        <dbReference type="SAM" id="Phobius"/>
    </source>
</evidence>
<evidence type="ECO:0000256" key="1">
    <source>
        <dbReference type="ARBA" id="ARBA00004370"/>
    </source>
</evidence>
<dbReference type="Proteomes" id="UP000564677">
    <property type="component" value="Unassembled WGS sequence"/>
</dbReference>
<dbReference type="EMBL" id="JAASQV010000001">
    <property type="protein sequence ID" value="NIJ63345.1"/>
    <property type="molecule type" value="Genomic_DNA"/>
</dbReference>
<feature type="domain" description="Fatty acid hydroxylase" evidence="6">
    <location>
        <begin position="102"/>
        <end position="237"/>
    </location>
</feature>
<reference evidence="7 8" key="1">
    <citation type="submission" date="2020-03" db="EMBL/GenBank/DDBJ databases">
        <title>Genomic Encyclopedia of Type Strains, Phase IV (KMG-IV): sequencing the most valuable type-strain genomes for metagenomic binning, comparative biology and taxonomic classification.</title>
        <authorList>
            <person name="Goeker M."/>
        </authorList>
    </citation>
    <scope>NUCLEOTIDE SEQUENCE [LARGE SCALE GENOMIC DNA]</scope>
    <source>
        <strain evidence="7 8">DSM 4733</strain>
    </source>
</reference>
<dbReference type="PANTHER" id="PTHR11863">
    <property type="entry name" value="STEROL DESATURASE"/>
    <property type="match status" value="1"/>
</dbReference>
<keyword evidence="8" id="KW-1185">Reference proteome</keyword>
<feature type="transmembrane region" description="Helical" evidence="5">
    <location>
        <begin position="20"/>
        <end position="42"/>
    </location>
</feature>
<keyword evidence="4 5" id="KW-0472">Membrane</keyword>
<proteinExistence type="predicted"/>
<dbReference type="GO" id="GO:0008610">
    <property type="term" value="P:lipid biosynthetic process"/>
    <property type="evidence" value="ECO:0007669"/>
    <property type="project" value="InterPro"/>
</dbReference>
<sequence>MPHWIVPLAAHGAHSFAVELARYLAAAGGMTAILWAGARWTAARRIQKRAPAKGDRAREFGHSMLSVGIFALWSIVTLAMNQAGIIHMGFALPAWWQAALEFVAIVVVHDAYFYWMHRGLHTRAMFRRAHLTHHKSRTPTPWAAYSFAPIEGVLEGMFLPLFLLFVPMHAVVVLAFLLHQIGRNVLGHSGHELMPPGFTRFPLTAWLTTATHHDLHHSGGGHNFGLYFTWWDRWMGTEHPRYHAHFEAAAVPWFGMGKTKRLQA</sequence>
<evidence type="ECO:0000256" key="4">
    <source>
        <dbReference type="ARBA" id="ARBA00023136"/>
    </source>
</evidence>
<dbReference type="InterPro" id="IPR006694">
    <property type="entry name" value="Fatty_acid_hydroxylase"/>
</dbReference>
<feature type="transmembrane region" description="Helical" evidence="5">
    <location>
        <begin position="158"/>
        <end position="178"/>
    </location>
</feature>
<organism evidence="7 8">
    <name type="scientific">Sphingomonas leidyi</name>
    <dbReference type="NCBI Taxonomy" id="68569"/>
    <lineage>
        <taxon>Bacteria</taxon>
        <taxon>Pseudomonadati</taxon>
        <taxon>Pseudomonadota</taxon>
        <taxon>Alphaproteobacteria</taxon>
        <taxon>Sphingomonadales</taxon>
        <taxon>Sphingomonadaceae</taxon>
        <taxon>Sphingomonas</taxon>
    </lineage>
</organism>
<protein>
    <submittedName>
        <fullName evidence="7">Sterol desaturase/sphingolipid hydroxylase (Fatty acid hydroxylase superfamily)</fullName>
    </submittedName>
</protein>
<keyword evidence="3 5" id="KW-1133">Transmembrane helix</keyword>
<dbReference type="InterPro" id="IPR050307">
    <property type="entry name" value="Sterol_Desaturase_Related"/>
</dbReference>
<evidence type="ECO:0000313" key="7">
    <source>
        <dbReference type="EMBL" id="NIJ63345.1"/>
    </source>
</evidence>
<evidence type="ECO:0000259" key="6">
    <source>
        <dbReference type="Pfam" id="PF04116"/>
    </source>
</evidence>
<keyword evidence="2 5" id="KW-0812">Transmembrane</keyword>
<dbReference type="GO" id="GO:0016491">
    <property type="term" value="F:oxidoreductase activity"/>
    <property type="evidence" value="ECO:0007669"/>
    <property type="project" value="InterPro"/>
</dbReference>
<dbReference type="AlphaFoldDB" id="A0A7X5ZTU2"/>